<evidence type="ECO:0000256" key="8">
    <source>
        <dbReference type="ARBA" id="ARBA00022989"/>
    </source>
</evidence>
<evidence type="ECO:0000256" key="6">
    <source>
        <dbReference type="ARBA" id="ARBA00022737"/>
    </source>
</evidence>
<dbReference type="InterPro" id="IPR001627">
    <property type="entry name" value="Semap_dom"/>
</dbReference>
<evidence type="ECO:0000256" key="3">
    <source>
        <dbReference type="ARBA" id="ARBA00022475"/>
    </source>
</evidence>
<keyword evidence="8 15" id="KW-1133">Transmembrane helix</keyword>
<evidence type="ECO:0000256" key="10">
    <source>
        <dbReference type="ARBA" id="ARBA00023157"/>
    </source>
</evidence>
<dbReference type="Pfam" id="PF01437">
    <property type="entry name" value="PSI"/>
    <property type="match status" value="1"/>
</dbReference>
<dbReference type="GO" id="GO:0005886">
    <property type="term" value="C:plasma membrane"/>
    <property type="evidence" value="ECO:0007669"/>
    <property type="project" value="UniProtKB-SubCell"/>
</dbReference>
<dbReference type="CDD" id="cd00603">
    <property type="entry name" value="IPT_PCSR"/>
    <property type="match status" value="1"/>
</dbReference>
<feature type="region of interest" description="Disordered" evidence="14">
    <location>
        <begin position="1975"/>
        <end position="1996"/>
    </location>
</feature>
<dbReference type="SUPFAM" id="SSF48350">
    <property type="entry name" value="GTPase activation domain, GAP"/>
    <property type="match status" value="1"/>
</dbReference>
<comment type="subcellular location">
    <subcellularLocation>
        <location evidence="1">Cell membrane</location>
        <topology evidence="1">Single-pass type I membrane protein</topology>
    </subcellularLocation>
</comment>
<dbReference type="SUPFAM" id="SSF101912">
    <property type="entry name" value="Sema domain"/>
    <property type="match status" value="1"/>
</dbReference>
<evidence type="ECO:0000313" key="18">
    <source>
        <dbReference type="Proteomes" id="UP001175271"/>
    </source>
</evidence>
<dbReference type="InterPro" id="IPR013783">
    <property type="entry name" value="Ig-like_fold"/>
</dbReference>
<dbReference type="SMART" id="SM00429">
    <property type="entry name" value="IPT"/>
    <property type="match status" value="4"/>
</dbReference>
<dbReference type="InterPro" id="IPR002909">
    <property type="entry name" value="IPT_dom"/>
</dbReference>
<dbReference type="FunFam" id="2.60.40.10:FF:000868">
    <property type="entry name" value="Plexin D1"/>
    <property type="match status" value="1"/>
</dbReference>
<keyword evidence="9 15" id="KW-0472">Membrane</keyword>
<dbReference type="Gene3D" id="2.60.40.10">
    <property type="entry name" value="Immunoglobulins"/>
    <property type="match status" value="4"/>
</dbReference>
<evidence type="ECO:0000256" key="9">
    <source>
        <dbReference type="ARBA" id="ARBA00023136"/>
    </source>
</evidence>
<dbReference type="Pfam" id="PF18020">
    <property type="entry name" value="TIG_2"/>
    <property type="match status" value="1"/>
</dbReference>
<dbReference type="SUPFAM" id="SSF81296">
    <property type="entry name" value="E set domains"/>
    <property type="match status" value="3"/>
</dbReference>
<name>A0AA39H506_9BILA</name>
<feature type="domain" description="Sema" evidence="16">
    <location>
        <begin position="92"/>
        <end position="558"/>
    </location>
</feature>
<comment type="caution">
    <text evidence="13">Lacks conserved residue(s) required for the propagation of feature annotation.</text>
</comment>
<feature type="compositionally biased region" description="Polar residues" evidence="14">
    <location>
        <begin position="1703"/>
        <end position="1713"/>
    </location>
</feature>
<accession>A0AA39H506</accession>
<proteinExistence type="inferred from homology"/>
<dbReference type="SUPFAM" id="SSF103575">
    <property type="entry name" value="Plexin repeat"/>
    <property type="match status" value="1"/>
</dbReference>
<dbReference type="InterPro" id="IPR008936">
    <property type="entry name" value="Rho_GTPase_activation_prot"/>
</dbReference>
<keyword evidence="4 15" id="KW-0812">Transmembrane</keyword>
<dbReference type="GO" id="GO:0007399">
    <property type="term" value="P:nervous system development"/>
    <property type="evidence" value="ECO:0007669"/>
    <property type="project" value="UniProtKB-KW"/>
</dbReference>
<dbReference type="PANTHER" id="PTHR22625">
    <property type="entry name" value="PLEXIN"/>
    <property type="match status" value="1"/>
</dbReference>
<dbReference type="FunFam" id="2.60.40.10:FF:000203">
    <property type="entry name" value="Plexin B2"/>
    <property type="match status" value="1"/>
</dbReference>
<dbReference type="Pfam" id="PF01833">
    <property type="entry name" value="TIG"/>
    <property type="match status" value="2"/>
</dbReference>
<dbReference type="SMART" id="SM00423">
    <property type="entry name" value="PSI"/>
    <property type="match status" value="3"/>
</dbReference>
<dbReference type="Gene3D" id="3.10.20.90">
    <property type="entry name" value="Phosphatidylinositol 3-kinase Catalytic Subunit, Chain A, domain 1"/>
    <property type="match status" value="1"/>
</dbReference>
<evidence type="ECO:0000256" key="7">
    <source>
        <dbReference type="ARBA" id="ARBA00022902"/>
    </source>
</evidence>
<feature type="compositionally biased region" description="Basic residues" evidence="14">
    <location>
        <begin position="20"/>
        <end position="32"/>
    </location>
</feature>
<evidence type="ECO:0000313" key="17">
    <source>
        <dbReference type="EMBL" id="KAK0398214.1"/>
    </source>
</evidence>
<keyword evidence="7" id="KW-0524">Neurogenesis</keyword>
<gene>
    <name evidence="17" type="ORF">QR680_002480</name>
</gene>
<dbReference type="Gene3D" id="2.130.10.10">
    <property type="entry name" value="YVTN repeat-like/Quinoprotein amine dehydrogenase"/>
    <property type="match status" value="1"/>
</dbReference>
<keyword evidence="6" id="KW-0677">Repeat</keyword>
<dbReference type="InterPro" id="IPR041362">
    <property type="entry name" value="TIG2_plexin"/>
</dbReference>
<dbReference type="InterPro" id="IPR002165">
    <property type="entry name" value="Plexin_repeat"/>
</dbReference>
<feature type="transmembrane region" description="Helical" evidence="15">
    <location>
        <begin position="1513"/>
        <end position="1530"/>
    </location>
</feature>
<reference evidence="17" key="1">
    <citation type="submission" date="2023-06" db="EMBL/GenBank/DDBJ databases">
        <title>Genomic analysis of the entomopathogenic nematode Steinernema hermaphroditum.</title>
        <authorList>
            <person name="Schwarz E.M."/>
            <person name="Heppert J.K."/>
            <person name="Baniya A."/>
            <person name="Schwartz H.T."/>
            <person name="Tan C.-H."/>
            <person name="Antoshechkin I."/>
            <person name="Sternberg P.W."/>
            <person name="Goodrich-Blair H."/>
            <person name="Dillman A.R."/>
        </authorList>
    </citation>
    <scope>NUCLEOTIDE SEQUENCE</scope>
    <source>
        <strain evidence="17">PS9179</strain>
        <tissue evidence="17">Whole animal</tissue>
    </source>
</reference>
<feature type="transmembrane region" description="Helical" evidence="15">
    <location>
        <begin position="1317"/>
        <end position="1339"/>
    </location>
</feature>
<feature type="region of interest" description="Disordered" evidence="14">
    <location>
        <begin position="1"/>
        <end position="42"/>
    </location>
</feature>
<protein>
    <recommendedName>
        <fullName evidence="16">Sema domain-containing protein</fullName>
    </recommendedName>
</protein>
<sequence length="1996" mass="223617">MNLSTFAMDPSTSALPTKLQRSRRPSRERRHLPSLPSANNQDVALQGGYDTLFPSQVASVIRCSPPVCSRNSFRSSSGYHIWPRPSLLTILCIILLTPAVWCSGMPVSFLNPDRNEGPFQKMVVDPKTERVYVGAVNRLYELNSDQLNLKMSTITGPLPQPECDAPSCRSAPTYCKALTIYDDQLIECASSHDGKCRTRNLYNISKIEKESLSSVVANDRDSSTVIFVGGGPRLSNSSADSSNSVLYVASTAVVGRRVDVPAVTSLSLDNNNIFSTYFQAIGTGTRLQIERGVRDSYLIDYVGGFSSKDTDFVYFATRQPKDLHNPLVGSKLVRLCKKDRDYLSYVEMPLECKAGGVDYNLLVDIYVGKPGYDIARNLSIEYSSDVLFAVFNRGEGDSKNASSTDSALCVYTLDRINEEFRDTIVSCFRAVDGMQKNLPWFKSSGSCVYTEYSFEQVMCGKDVNQLIGGNKPITASPIITSTKSRFTSVVSSTIGANAVAFIGTAEGTVLKTVITSMEMGYVYDTLDVEEPVLQDLQLSANGDFLLILSPNKVSKYPVANCSNSFDCTSCLERRDPYCGWCVSDSQCSPLKSCERSVPFNNKEWLSYRDGHCPRITSVSPNRTQITSAKFIEIKVENFGDGTNLSCAFTFPSKLVLLTNASRVSEEQKVHCSTPQMANVPRLSGTERSLNTKLSLVRDRSSLSLASSNFTFYDCRKFATCSECVSSDFPCDWCIQSDQCVDRDTTENKCRGQHLVNSHASDGPSQRKGAGGCPQMISEEDIYVAAGKTKEVRVRAENLMPFMSTFKCQFEIDHSVHERSARREENEIVCDDMKFEYYGAGIGNGTNVANFSVVWTTDGNPTTHVLDNMASTRVIMYKCEQLASNCGLCLTLGSQFSCGWCESDRPSGTACMAREKCGIGRTWYEAPRLCPHPRIVNFSPKKGPIEGGTLITITGDNLGHTFNQVQESVTIANMRCEVIREAYVPSSQIVCQTQRYPTGKTHQGPIVVRLFESINYTAISNEYFQYVQPGITEFDPVLGPKMGGTHLTIRGQDLDAGSDVSVSIGDIDCKVINRTADTLVCRTGLSRYDHPERITVRFDNTKVSSDISYSYTENPIVRSVRPLSTILSGLITVQVSGDSFGLIQRARMVIMQDGFPVRGPYCHITSSESMVCKTPQLEVNPHSAVVPTVNRELRYDYGFEINDALLNASDGTKLKVYGNPILEKFTDKRFYDPDSILTISGQIDTSIISEQDVQIKIGSSYCNVTALTSKLLTCKPPKERPHYPIDGDPHVEVSIGGSTVDIGAFSYDTRDGVISPTVVMAIIIAIIFLVFLLFLLLVLYRRKNSSHKRQMKYLKSQMDQIEMKVATECKEAFAELQTNMNAFTENMQGTPVIPFLSYRDYASRVLFPNNASNAVLRELEVEQSRATSIEAGLRQFNRLLMNKTFLLTFIRTMEDNKYFVGKDRVSVGSLLMVVLQERMEYCTDILKQLLRELIARTVEKRFQPKILFRRSESVAERMLTAWFTFLMYPFLKESGGQQLYQLFFAIKQQMEKGPQDAITLDARYSLSEEKLLRSTFEFREIYIFLGCEPGVEAYPTHAGCPVRVLDCDSITQVKEKCLNALYKTTPYSNRPTANDVDLEWRDCPTGRAILQDLDTTSRSEPGGWRVMNTLAHYKVSDNSSFVLVPRQSNSYYNLSLLSGKSEKSTFSLKNNSPTLPRPFGTHSSSHSKEQDSCKLFHIVRPSEHGPGDQQDKMVTEIYLTRLLTMKGTLQQFIEELLGVIFSTSNRRTPLPACIKYMFDFMDDQAEEHGIYDPEVVHAWKSNALPLRFWVNLIKNPQFLFDIPKPTKIEGSLSVVAQTLMDACSTQEHVLTKDSPSSKLLFAKDIRRFKTWVDRYYQTIKDMPAISESDMNNHLAMESQAHTRQFHVFSALNELYRYLDTYKEQIYEQLAMNELAASQHLPEKLRKMLETMDPQVDYSTGMSNGTNDGYNSASRLMP</sequence>
<dbReference type="GO" id="GO:0002116">
    <property type="term" value="C:semaphorin receptor complex"/>
    <property type="evidence" value="ECO:0007669"/>
    <property type="project" value="TreeGrafter"/>
</dbReference>
<organism evidence="17 18">
    <name type="scientific">Steinernema hermaphroditum</name>
    <dbReference type="NCBI Taxonomy" id="289476"/>
    <lineage>
        <taxon>Eukaryota</taxon>
        <taxon>Metazoa</taxon>
        <taxon>Ecdysozoa</taxon>
        <taxon>Nematoda</taxon>
        <taxon>Chromadorea</taxon>
        <taxon>Rhabditida</taxon>
        <taxon>Tylenchina</taxon>
        <taxon>Panagrolaimomorpha</taxon>
        <taxon>Strongyloidoidea</taxon>
        <taxon>Steinernematidae</taxon>
        <taxon>Steinernema</taxon>
    </lineage>
</organism>
<dbReference type="PROSITE" id="PS51004">
    <property type="entry name" value="SEMA"/>
    <property type="match status" value="1"/>
</dbReference>
<dbReference type="InterPro" id="IPR016201">
    <property type="entry name" value="PSI"/>
</dbReference>
<dbReference type="InterPro" id="IPR046800">
    <property type="entry name" value="Plexin_RBD"/>
</dbReference>
<evidence type="ECO:0000256" key="5">
    <source>
        <dbReference type="ARBA" id="ARBA00022729"/>
    </source>
</evidence>
<evidence type="ECO:0000256" key="11">
    <source>
        <dbReference type="ARBA" id="ARBA00023170"/>
    </source>
</evidence>
<dbReference type="InterPro" id="IPR036352">
    <property type="entry name" value="Semap_dom_sf"/>
</dbReference>
<keyword evidence="12" id="KW-0325">Glycoprotein</keyword>
<evidence type="ECO:0000256" key="4">
    <source>
        <dbReference type="ARBA" id="ARBA00022692"/>
    </source>
</evidence>
<dbReference type="EMBL" id="JAUCMV010000005">
    <property type="protein sequence ID" value="KAK0398214.1"/>
    <property type="molecule type" value="Genomic_DNA"/>
</dbReference>
<evidence type="ECO:0000256" key="2">
    <source>
        <dbReference type="ARBA" id="ARBA00010297"/>
    </source>
</evidence>
<dbReference type="SMART" id="SM00630">
    <property type="entry name" value="Sema"/>
    <property type="match status" value="1"/>
</dbReference>
<evidence type="ECO:0000256" key="14">
    <source>
        <dbReference type="SAM" id="MobiDB-lite"/>
    </source>
</evidence>
<keyword evidence="3" id="KW-1003">Cell membrane</keyword>
<keyword evidence="18" id="KW-1185">Reference proteome</keyword>
<dbReference type="Pfam" id="PF17960">
    <property type="entry name" value="TIG_plexin"/>
    <property type="match status" value="1"/>
</dbReference>
<dbReference type="InterPro" id="IPR015943">
    <property type="entry name" value="WD40/YVTN_repeat-like_dom_sf"/>
</dbReference>
<feature type="region of interest" description="Disordered" evidence="14">
    <location>
        <begin position="1703"/>
        <end position="1726"/>
    </location>
</feature>
<keyword evidence="5" id="KW-0732">Signal</keyword>
<keyword evidence="11" id="KW-0675">Receptor</keyword>
<evidence type="ECO:0000256" key="15">
    <source>
        <dbReference type="SAM" id="Phobius"/>
    </source>
</evidence>
<dbReference type="InterPro" id="IPR013548">
    <property type="entry name" value="Plexin_cytoplasmic_RasGAP_dom"/>
</dbReference>
<comment type="caution">
    <text evidence="17">The sequence shown here is derived from an EMBL/GenBank/DDBJ whole genome shotgun (WGS) entry which is preliminary data.</text>
</comment>
<dbReference type="GO" id="GO:0030334">
    <property type="term" value="P:regulation of cell migration"/>
    <property type="evidence" value="ECO:0007669"/>
    <property type="project" value="TreeGrafter"/>
</dbReference>
<dbReference type="Gene3D" id="1.10.506.10">
    <property type="entry name" value="GTPase Activation - p120gap, domain 1"/>
    <property type="match status" value="2"/>
</dbReference>
<dbReference type="PANTHER" id="PTHR22625:SF70">
    <property type="entry name" value="PLEXIN A, ISOFORM A"/>
    <property type="match status" value="1"/>
</dbReference>
<dbReference type="Pfam" id="PF20170">
    <property type="entry name" value="Plexin_RBD"/>
    <property type="match status" value="1"/>
</dbReference>
<dbReference type="Pfam" id="PF01403">
    <property type="entry name" value="Sema"/>
    <property type="match status" value="1"/>
</dbReference>
<dbReference type="CDD" id="cd11236">
    <property type="entry name" value="Sema_plexin_like"/>
    <property type="match status" value="1"/>
</dbReference>
<feature type="compositionally biased region" description="Polar residues" evidence="14">
    <location>
        <begin position="1"/>
        <end position="15"/>
    </location>
</feature>
<evidence type="ECO:0000256" key="13">
    <source>
        <dbReference type="PROSITE-ProRule" id="PRU00352"/>
    </source>
</evidence>
<dbReference type="Pfam" id="PF08337">
    <property type="entry name" value="Plexin_cytopl"/>
    <property type="match status" value="1"/>
</dbReference>
<evidence type="ECO:0000259" key="16">
    <source>
        <dbReference type="PROSITE" id="PS51004"/>
    </source>
</evidence>
<dbReference type="InterPro" id="IPR014756">
    <property type="entry name" value="Ig_E-set"/>
</dbReference>
<dbReference type="InterPro" id="IPR041019">
    <property type="entry name" value="TIG1_plexin"/>
</dbReference>
<evidence type="ECO:0000256" key="1">
    <source>
        <dbReference type="ARBA" id="ARBA00004251"/>
    </source>
</evidence>
<dbReference type="CDD" id="cd12790">
    <property type="entry name" value="RasGAP_plexin_A"/>
    <property type="match status" value="1"/>
</dbReference>
<dbReference type="Proteomes" id="UP001175271">
    <property type="component" value="Unassembled WGS sequence"/>
</dbReference>
<keyword evidence="10" id="KW-1015">Disulfide bond</keyword>
<dbReference type="Pfam" id="PF24479">
    <property type="entry name" value="PSI_PlexinA-B"/>
    <property type="match status" value="1"/>
</dbReference>
<dbReference type="InterPro" id="IPR031148">
    <property type="entry name" value="Plexin"/>
</dbReference>
<evidence type="ECO:0000256" key="12">
    <source>
        <dbReference type="ARBA" id="ARBA00023180"/>
    </source>
</evidence>
<dbReference type="GO" id="GO:0017154">
    <property type="term" value="F:semaphorin receptor activity"/>
    <property type="evidence" value="ECO:0007669"/>
    <property type="project" value="InterPro"/>
</dbReference>
<comment type="similarity">
    <text evidence="2">Belongs to the plexin family.</text>
</comment>